<proteinExistence type="predicted"/>
<dbReference type="STRING" id="1514971.AUR64_02805"/>
<name>A0A0W1R3R4_9EURY</name>
<keyword evidence="3" id="KW-1185">Reference proteome</keyword>
<reference evidence="2 3" key="1">
    <citation type="submission" date="2015-12" db="EMBL/GenBank/DDBJ databases">
        <title>Haloprofundus marisrubri gen. nov., sp. nov., an extremely halophilic archaeon isolated from the Discovery deep brine-seawater interface in the Red Sea.</title>
        <authorList>
            <person name="Zhang G."/>
            <person name="Stingl U."/>
            <person name="Rashid M."/>
        </authorList>
    </citation>
    <scope>NUCLEOTIDE SEQUENCE [LARGE SCALE GENOMIC DNA]</scope>
    <source>
        <strain evidence="2 3">SB9</strain>
    </source>
</reference>
<dbReference type="Proteomes" id="UP000054387">
    <property type="component" value="Unassembled WGS sequence"/>
</dbReference>
<dbReference type="AlphaFoldDB" id="A0A0W1R3R4"/>
<accession>A0A0W1R3R4</accession>
<evidence type="ECO:0000313" key="2">
    <source>
        <dbReference type="EMBL" id="KTG07793.1"/>
    </source>
</evidence>
<evidence type="ECO:0008006" key="4">
    <source>
        <dbReference type="Google" id="ProtNLM"/>
    </source>
</evidence>
<dbReference type="PANTHER" id="PTHR20992">
    <property type="entry name" value="AT15442P-RELATED"/>
    <property type="match status" value="1"/>
</dbReference>
<feature type="transmembrane region" description="Helical" evidence="1">
    <location>
        <begin position="175"/>
        <end position="194"/>
    </location>
</feature>
<organism evidence="2 3">
    <name type="scientific">Haloprofundus marisrubri</name>
    <dbReference type="NCBI Taxonomy" id="1514971"/>
    <lineage>
        <taxon>Archaea</taxon>
        <taxon>Methanobacteriati</taxon>
        <taxon>Methanobacteriota</taxon>
        <taxon>Stenosarchaea group</taxon>
        <taxon>Halobacteria</taxon>
        <taxon>Halobacteriales</taxon>
        <taxon>Haloferacaceae</taxon>
        <taxon>Haloprofundus</taxon>
    </lineage>
</organism>
<feature type="transmembrane region" description="Helical" evidence="1">
    <location>
        <begin position="245"/>
        <end position="267"/>
    </location>
</feature>
<dbReference type="NCBIfam" id="TIGR00341">
    <property type="entry name" value="TIGR00341 family protein"/>
    <property type="match status" value="1"/>
</dbReference>
<dbReference type="PANTHER" id="PTHR20992:SF9">
    <property type="entry name" value="AT15442P-RELATED"/>
    <property type="match status" value="1"/>
</dbReference>
<feature type="transmembrane region" description="Helical" evidence="1">
    <location>
        <begin position="141"/>
        <end position="163"/>
    </location>
</feature>
<feature type="transmembrane region" description="Helical" evidence="1">
    <location>
        <begin position="319"/>
        <end position="348"/>
    </location>
</feature>
<keyword evidence="1" id="KW-0472">Membrane</keyword>
<feature type="transmembrane region" description="Helical" evidence="1">
    <location>
        <begin position="220"/>
        <end position="238"/>
    </location>
</feature>
<gene>
    <name evidence="2" type="ORF">AUR64_02805</name>
</gene>
<comment type="caution">
    <text evidence="2">The sequence shown here is derived from an EMBL/GenBank/DDBJ whole genome shotgun (WGS) entry which is preliminary data.</text>
</comment>
<feature type="transmembrane region" description="Helical" evidence="1">
    <location>
        <begin position="273"/>
        <end position="298"/>
    </location>
</feature>
<keyword evidence="1" id="KW-0812">Transmembrane</keyword>
<sequence>MRLLEVMTFSEATHRNVVSLLDEDDLDYVVTDHTERPGASAVVSVPLPTQTVEHVQSRLETLDADEMYTVVVAPEAVVSTADDGDRAYRRYEALEHGGISRNELESKAADLIPDLGTYAVMTAISALVATAGVLMGSATVLVGAMVIAPIIGPLMATSVGTVLDDDSLFGRSLHYHAVGGLTALLSAVSFAALVRETTFVARTFEVTELVRVGGHTAPQLLLLVIALGAGTAGALSISTSGTLDLVGVMIAAAVVPPVGVAGVGIAWGQPVAVFGASAVVLINVLSVCLASILTLWYLGYHPDGWAQLRKTRTRMLVRVAVIGVSIVALVAFLDLVASGSAGSLLGVLR</sequence>
<dbReference type="EMBL" id="LOPU01000040">
    <property type="protein sequence ID" value="KTG07793.1"/>
    <property type="molecule type" value="Genomic_DNA"/>
</dbReference>
<dbReference type="InterPro" id="IPR005240">
    <property type="entry name" value="DUF389"/>
</dbReference>
<evidence type="ECO:0000256" key="1">
    <source>
        <dbReference type="SAM" id="Phobius"/>
    </source>
</evidence>
<feature type="transmembrane region" description="Helical" evidence="1">
    <location>
        <begin position="115"/>
        <end position="135"/>
    </location>
</feature>
<protein>
    <recommendedName>
        <fullName evidence="4">TIGR00341 family protein</fullName>
    </recommendedName>
</protein>
<evidence type="ECO:0000313" key="3">
    <source>
        <dbReference type="Proteomes" id="UP000054387"/>
    </source>
</evidence>
<dbReference type="Pfam" id="PF04087">
    <property type="entry name" value="DUF389"/>
    <property type="match status" value="1"/>
</dbReference>
<keyword evidence="1" id="KW-1133">Transmembrane helix</keyword>